<comment type="caution">
    <text evidence="10">The sequence shown here is derived from an EMBL/GenBank/DDBJ whole genome shotgun (WGS) entry which is preliminary data.</text>
</comment>
<proteinExistence type="predicted"/>
<dbReference type="Proteomes" id="UP001217089">
    <property type="component" value="Unassembled WGS sequence"/>
</dbReference>
<dbReference type="InterPro" id="IPR051275">
    <property type="entry name" value="Cell_adhesion_signaling"/>
</dbReference>
<evidence type="ECO:0000256" key="7">
    <source>
        <dbReference type="SAM" id="Phobius"/>
    </source>
</evidence>
<evidence type="ECO:0000256" key="5">
    <source>
        <dbReference type="ARBA" id="ARBA00023319"/>
    </source>
</evidence>
<keyword evidence="4" id="KW-0325">Glycoprotein</keyword>
<keyword evidence="11" id="KW-1185">Reference proteome</keyword>
<evidence type="ECO:0000256" key="4">
    <source>
        <dbReference type="ARBA" id="ARBA00023180"/>
    </source>
</evidence>
<dbReference type="EMBL" id="JARBDR010000327">
    <property type="protein sequence ID" value="KAJ8316511.1"/>
    <property type="molecule type" value="Genomic_DNA"/>
</dbReference>
<dbReference type="PROSITE" id="PS50853">
    <property type="entry name" value="FN3"/>
    <property type="match status" value="1"/>
</dbReference>
<dbReference type="Pfam" id="PF08205">
    <property type="entry name" value="C2-set_2"/>
    <property type="match status" value="1"/>
</dbReference>
<dbReference type="InterPro" id="IPR036116">
    <property type="entry name" value="FN3_sf"/>
</dbReference>
<feature type="domain" description="Ig-like" evidence="8">
    <location>
        <begin position="793"/>
        <end position="903"/>
    </location>
</feature>
<evidence type="ECO:0000256" key="6">
    <source>
        <dbReference type="SAM" id="MobiDB-lite"/>
    </source>
</evidence>
<dbReference type="InterPro" id="IPR003961">
    <property type="entry name" value="FN3_dom"/>
</dbReference>
<dbReference type="SUPFAM" id="SSF49265">
    <property type="entry name" value="Fibronectin type III"/>
    <property type="match status" value="1"/>
</dbReference>
<name>A0ABQ9FK18_TEGGR</name>
<keyword evidence="2 7" id="KW-0472">Membrane</keyword>
<dbReference type="InterPro" id="IPR036179">
    <property type="entry name" value="Ig-like_dom_sf"/>
</dbReference>
<evidence type="ECO:0000313" key="10">
    <source>
        <dbReference type="EMBL" id="KAJ8316511.1"/>
    </source>
</evidence>
<dbReference type="Gene3D" id="2.60.40.10">
    <property type="entry name" value="Immunoglobulins"/>
    <property type="match status" value="5"/>
</dbReference>
<evidence type="ECO:0000256" key="1">
    <source>
        <dbReference type="ARBA" id="ARBA00004479"/>
    </source>
</evidence>
<feature type="compositionally biased region" description="Basic residues" evidence="6">
    <location>
        <begin position="571"/>
        <end position="581"/>
    </location>
</feature>
<feature type="transmembrane region" description="Helical" evidence="7">
    <location>
        <begin position="1024"/>
        <end position="1050"/>
    </location>
</feature>
<evidence type="ECO:0000313" key="11">
    <source>
        <dbReference type="Proteomes" id="UP001217089"/>
    </source>
</evidence>
<comment type="subcellular location">
    <subcellularLocation>
        <location evidence="1">Membrane</location>
        <topology evidence="1">Single-pass type I membrane protein</topology>
    </subcellularLocation>
</comment>
<feature type="region of interest" description="Disordered" evidence="6">
    <location>
        <begin position="565"/>
        <end position="586"/>
    </location>
</feature>
<dbReference type="InterPro" id="IPR013162">
    <property type="entry name" value="CD80_C2-set"/>
</dbReference>
<dbReference type="InterPro" id="IPR007110">
    <property type="entry name" value="Ig-like_dom"/>
</dbReference>
<feature type="domain" description="Ig-like" evidence="8">
    <location>
        <begin position="202"/>
        <end position="304"/>
    </location>
</feature>
<organism evidence="10 11">
    <name type="scientific">Tegillarca granosa</name>
    <name type="common">Malaysian cockle</name>
    <name type="synonym">Anadara granosa</name>
    <dbReference type="NCBI Taxonomy" id="220873"/>
    <lineage>
        <taxon>Eukaryota</taxon>
        <taxon>Metazoa</taxon>
        <taxon>Spiralia</taxon>
        <taxon>Lophotrochozoa</taxon>
        <taxon>Mollusca</taxon>
        <taxon>Bivalvia</taxon>
        <taxon>Autobranchia</taxon>
        <taxon>Pteriomorphia</taxon>
        <taxon>Arcoida</taxon>
        <taxon>Arcoidea</taxon>
        <taxon>Arcidae</taxon>
        <taxon>Tegillarca</taxon>
    </lineage>
</organism>
<keyword evidence="5" id="KW-0393">Immunoglobulin domain</keyword>
<sequence length="1339" mass="149571">MRSSVDPKHLVFVQRLYALQAGIGYRFLQMFETMMLGQDFSMITEAAWTLTRLSEFAVAGESFTITCNPQDSNAVAVKWKWLNIDTTDTGINITIRGSSQYVVPERPFTFTCVFNPGGAQSKQLLQNGKHFEAIQLSNDGSGVCYNVTSAATICDPSLCSCSQQGDIFIAKWTIPYIYTEYTWKCKEFNDLSPALNLKVAVPVSSVTLYQVTGAQIDVIAGQNISLTCVTGQSRPRSYIQWYIGTDNYTINSSSTVNNGQDELTSVTSILTFTVKRNQANLAVNCKAYNIDPNTTVELNDISVSNHDEFVSDRLQPKAEIKDVGDSLSVTDGSSVTLHCEVEGGSPLAVMIWSCFCGKVTNASEVGISRSIITFTASSTLNGKICMCSATHPATKPQPPRYLEIFDTKHNSIVLKWERGSKSNFQHQYVILVQNMVSRELRKYLINDDLKKTNHSFEIEDLLPSTSYKFQLYSMNENGNSSFLSVLASVTSESKDCLCESNNRAEVIIMSVIMVMLVGIIVVLIIVIWRRGLCNKNGGNNQNSDAKPKGTTKFKDISKNDTETRDYENMHTGHKNQSKRHGGLQSETTAEIQHTYQTIEHTKNHGYENKMIRDIDTYESLQPGAAIDNQNTYQKLKKKKTGNDDIPMDVYIYYSKPTKPLITELSSPIINNDLKLNCSSTSTTVPRNHNISISYRWNIDGVNVTNSSGRYILSGSRLTIQDVQINDTNSTITYTAREQGEPESDENGPGTVTLTPSTNHYIVNELAKLPDIICSVNCHPKCEYKWTKDVQLSPSASGNTLSLKNISLNDADLDLSILKSTLTYEHTQDIELACSVRGNLKDIVFHPWTQKIGSKIIRTLRGSVNGNATSLKVPYSSYQDLGTYTCYAENVYGTLSKSKDMVVTVNDIALITMVDKPVITYTSITQERNRTAKIIVDFYSLPKPFKVEWLKEGSVISLSEKYRQSITVVEVTLTLHDVKVKLNGYRAKLSLIDSDYGTYILKIENEKGIASQKNEFSTEASTDGYLLIVELTVGIAIPVLVATAVVTVYLYRRRKQRPVVCDYSVCFCSQGKDIFTARWSFASISEPVSSWVCQEGTSSSPTLILKKVVTNGQDELTSVTSILTFTVTRNQANLVVNCKAYNIDPNTTIELVTKPKLNEYMLNIMALTVNNDSACNTGKKLKKIATMIALGTKPQPPRYFEVLKIKHKTIVLKWERSSKSNIHQKFVILEQNMMSASYKFQLYSMNENGNSSFLSVLVSIELKGSFGIKQQSLRHSDVNNCSDTPCYNQYVPTYLLEEGSRSRQKSKTKSVIKRIKMKAEESGSDGFQIEDYINTRMNPE</sequence>
<feature type="transmembrane region" description="Helical" evidence="7">
    <location>
        <begin position="506"/>
        <end position="528"/>
    </location>
</feature>
<keyword evidence="7" id="KW-0812">Transmembrane</keyword>
<dbReference type="Pfam" id="PF00041">
    <property type="entry name" value="fn3"/>
    <property type="match status" value="1"/>
</dbReference>
<keyword evidence="7" id="KW-1133">Transmembrane helix</keyword>
<feature type="domain" description="Fibronectin type-III" evidence="9">
    <location>
        <begin position="398"/>
        <end position="494"/>
    </location>
</feature>
<accession>A0ABQ9FK18</accession>
<dbReference type="SMART" id="SM00409">
    <property type="entry name" value="IG"/>
    <property type="match status" value="3"/>
</dbReference>
<reference evidence="10 11" key="1">
    <citation type="submission" date="2022-12" db="EMBL/GenBank/DDBJ databases">
        <title>Chromosome-level genome of Tegillarca granosa.</title>
        <authorList>
            <person name="Kim J."/>
        </authorList>
    </citation>
    <scope>NUCLEOTIDE SEQUENCE [LARGE SCALE GENOMIC DNA]</scope>
    <source>
        <strain evidence="10">Teg-2019</strain>
        <tissue evidence="10">Adductor muscle</tissue>
    </source>
</reference>
<dbReference type="PANTHER" id="PTHR11640">
    <property type="entry name" value="NEPHRIN"/>
    <property type="match status" value="1"/>
</dbReference>
<feature type="domain" description="Ig-like" evidence="8">
    <location>
        <begin position="316"/>
        <end position="352"/>
    </location>
</feature>
<dbReference type="InterPro" id="IPR003599">
    <property type="entry name" value="Ig_sub"/>
</dbReference>
<dbReference type="SUPFAM" id="SSF48726">
    <property type="entry name" value="Immunoglobulin"/>
    <property type="match status" value="3"/>
</dbReference>
<protein>
    <submittedName>
        <fullName evidence="10">Uncharacterized protein</fullName>
    </submittedName>
</protein>
<evidence type="ECO:0000256" key="2">
    <source>
        <dbReference type="ARBA" id="ARBA00023136"/>
    </source>
</evidence>
<dbReference type="PROSITE" id="PS50835">
    <property type="entry name" value="IG_LIKE"/>
    <property type="match status" value="3"/>
</dbReference>
<keyword evidence="3" id="KW-1015">Disulfide bond</keyword>
<evidence type="ECO:0000259" key="8">
    <source>
        <dbReference type="PROSITE" id="PS50835"/>
    </source>
</evidence>
<dbReference type="InterPro" id="IPR013783">
    <property type="entry name" value="Ig-like_fold"/>
</dbReference>
<evidence type="ECO:0000256" key="3">
    <source>
        <dbReference type="ARBA" id="ARBA00023157"/>
    </source>
</evidence>
<dbReference type="SMART" id="SM00060">
    <property type="entry name" value="FN3"/>
    <property type="match status" value="2"/>
</dbReference>
<dbReference type="CDD" id="cd00063">
    <property type="entry name" value="FN3"/>
    <property type="match status" value="1"/>
</dbReference>
<evidence type="ECO:0000259" key="9">
    <source>
        <dbReference type="PROSITE" id="PS50853"/>
    </source>
</evidence>
<dbReference type="PANTHER" id="PTHR11640:SF31">
    <property type="entry name" value="IRREGULAR CHIASM C-ROUGHEST PROTEIN-RELATED"/>
    <property type="match status" value="1"/>
</dbReference>
<gene>
    <name evidence="10" type="ORF">KUTeg_005918</name>
</gene>